<dbReference type="InterPro" id="IPR020396">
    <property type="entry name" value="NADH_UbQ_OxRdtase_CS"/>
</dbReference>
<dbReference type="InterPro" id="IPR001268">
    <property type="entry name" value="NADH_UbQ_OxRdtase_30kDa_su"/>
</dbReference>
<accession>A0A482VTS0</accession>
<dbReference type="STRING" id="1661398.A0A482VTS0"/>
<dbReference type="PANTHER" id="PTHR10884:SF14">
    <property type="entry name" value="NADH DEHYDROGENASE [UBIQUINONE] IRON-SULFUR PROTEIN 3, MITOCHONDRIAL"/>
    <property type="match status" value="1"/>
</dbReference>
<dbReference type="EC" id="5.3.1.22" evidence="6"/>
<comment type="subcellular location">
    <subcellularLocation>
        <location evidence="3">Mitochondrion</location>
    </subcellularLocation>
</comment>
<dbReference type="EMBL" id="QDEB01062895">
    <property type="protein sequence ID" value="RZC36361.1"/>
    <property type="molecule type" value="Genomic_DNA"/>
</dbReference>
<keyword evidence="13 19" id="KW-0413">Isomerase</keyword>
<protein>
    <recommendedName>
        <fullName evidence="8">NADH dehydrogenase [ubiquinone] iron-sulfur protein 3, mitochondrial</fullName>
        <ecNumber evidence="6">5.3.1.22</ecNumber>
    </recommendedName>
    <alternativeName>
        <fullName evidence="7">Putative hydroxypyruvate isomerase</fullName>
    </alternativeName>
</protein>
<keyword evidence="11 15" id="KW-0520">NAD</keyword>
<evidence type="ECO:0000256" key="7">
    <source>
        <dbReference type="ARBA" id="ARBA00017985"/>
    </source>
</evidence>
<evidence type="ECO:0000313" key="20">
    <source>
        <dbReference type="Proteomes" id="UP000292052"/>
    </source>
</evidence>
<keyword evidence="12" id="KW-0830">Ubiquinone</keyword>
<dbReference type="SUPFAM" id="SSF143243">
    <property type="entry name" value="Nqo5-like"/>
    <property type="match status" value="1"/>
</dbReference>
<reference evidence="19 20" key="1">
    <citation type="submission" date="2017-03" db="EMBL/GenBank/DDBJ databases">
        <title>Genome of the blue death feigning beetle - Asbolus verrucosus.</title>
        <authorList>
            <person name="Rider S.D."/>
        </authorList>
    </citation>
    <scope>NUCLEOTIDE SEQUENCE [LARGE SCALE GENOMIC DNA]</scope>
    <source>
        <strain evidence="19">Butters</strain>
        <tissue evidence="19">Head and leg muscle</tissue>
    </source>
</reference>
<evidence type="ECO:0000256" key="8">
    <source>
        <dbReference type="ARBA" id="ARBA00020084"/>
    </source>
</evidence>
<dbReference type="NCBIfam" id="NF004733">
    <property type="entry name" value="PRK06074.1-5"/>
    <property type="match status" value="1"/>
</dbReference>
<dbReference type="InterPro" id="IPR013022">
    <property type="entry name" value="Xyl_isomerase-like_TIM-brl"/>
</dbReference>
<feature type="domain" description="NADH:ubiquinone oxidoreductase 30kDa subunit" evidence="17">
    <location>
        <begin position="299"/>
        <end position="418"/>
    </location>
</feature>
<evidence type="ECO:0000256" key="4">
    <source>
        <dbReference type="ARBA" id="ARBA00005962"/>
    </source>
</evidence>
<dbReference type="InterPro" id="IPR036237">
    <property type="entry name" value="Xyl_isomerase-like_sf"/>
</dbReference>
<sequence>MKFCANLSFMFTEQPFLQRYKLAKDAGFKAVETGFPFNFTEQQVLDAKNSASIQQVLINTYTGDVTKGELGFAAIPGKEQEFKDSIRKTISYAKVLGASKIHIMAGKVEKVTEAHDTVYEHNLKYAVELLEKENILGVIEPINKYAVPNYYLNCYDRALTVVKRINSPNLRIMLDIFHLQHIRGNVTNSIKDLISSIGHVQIAQVPNRNEPDTPGELNYVYILETLKSLGYNDWIGLEYKPLEETGKGLKWLEHLATVRKPDLVARSQLKEFGKYAAECLPKYIQKVQVTAGDELELLIAPEGVLPVLQFLKDHHNAQFANITDITAVDVPSREYRFELVYNLLSLRFNSRIRVKTYTDELTPIDSCCEIYKGANWYEREVWDMFGVFFANHPDLRRILTDYGFEGHPFRKDFPLSGYVEVRYDDEKKRVVAEPLELAQEFRKFELSAPWEQFPNFRNAPPASEEVDVGKDKK</sequence>
<proteinExistence type="inferred from homology"/>
<evidence type="ECO:0000256" key="6">
    <source>
        <dbReference type="ARBA" id="ARBA00012570"/>
    </source>
</evidence>
<comment type="function">
    <text evidence="2">Catalyzes the reversible isomerization between hydroxypyruvate and 2-hydroxy-3-oxopropanoate (also termed tartronate semialdehyde).</text>
</comment>
<evidence type="ECO:0000259" key="17">
    <source>
        <dbReference type="Pfam" id="PF00329"/>
    </source>
</evidence>
<evidence type="ECO:0000256" key="9">
    <source>
        <dbReference type="ARBA" id="ARBA00022448"/>
    </source>
</evidence>
<evidence type="ECO:0000313" key="19">
    <source>
        <dbReference type="EMBL" id="RZC36361.1"/>
    </source>
</evidence>
<dbReference type="GO" id="GO:0008137">
    <property type="term" value="F:NADH dehydrogenase (ubiquinone) activity"/>
    <property type="evidence" value="ECO:0007669"/>
    <property type="project" value="UniProtKB-EC"/>
</dbReference>
<feature type="region of interest" description="Disordered" evidence="16">
    <location>
        <begin position="453"/>
        <end position="473"/>
    </location>
</feature>
<dbReference type="Gene3D" id="3.30.460.80">
    <property type="entry name" value="NADH:ubiquinone oxidoreductase, 30kDa subunit"/>
    <property type="match status" value="1"/>
</dbReference>
<dbReference type="GO" id="GO:0008903">
    <property type="term" value="F:hydroxypyruvate isomerase activity"/>
    <property type="evidence" value="ECO:0007669"/>
    <property type="project" value="UniProtKB-EC"/>
</dbReference>
<name>A0A482VTS0_ASBVE</name>
<keyword evidence="20" id="KW-1185">Reference proteome</keyword>
<dbReference type="GO" id="GO:0005739">
    <property type="term" value="C:mitochondrion"/>
    <property type="evidence" value="ECO:0007669"/>
    <property type="project" value="UniProtKB-SubCell"/>
</dbReference>
<evidence type="ECO:0000256" key="13">
    <source>
        <dbReference type="ARBA" id="ARBA00023235"/>
    </source>
</evidence>
<keyword evidence="9 15" id="KW-0813">Transport</keyword>
<comment type="caution">
    <text evidence="19">The sequence shown here is derived from an EMBL/GenBank/DDBJ whole genome shotgun (WGS) entry which is preliminary data.</text>
</comment>
<comment type="similarity">
    <text evidence="4">Belongs to the hyi family.</text>
</comment>
<dbReference type="AlphaFoldDB" id="A0A482VTS0"/>
<evidence type="ECO:0000256" key="5">
    <source>
        <dbReference type="ARBA" id="ARBA00007569"/>
    </source>
</evidence>
<dbReference type="GO" id="GO:0016651">
    <property type="term" value="F:oxidoreductase activity, acting on NAD(P)H"/>
    <property type="evidence" value="ECO:0007669"/>
    <property type="project" value="InterPro"/>
</dbReference>
<evidence type="ECO:0000256" key="15">
    <source>
        <dbReference type="RuleBase" id="RU003456"/>
    </source>
</evidence>
<evidence type="ECO:0000256" key="14">
    <source>
        <dbReference type="ARBA" id="ARBA00049551"/>
    </source>
</evidence>
<dbReference type="FunFam" id="3.30.460.80:FF:000002">
    <property type="entry name" value="NADH dehydrogenase iron-sulfur protein 3, mitochondrial"/>
    <property type="match status" value="1"/>
</dbReference>
<dbReference type="NCBIfam" id="TIGR01961">
    <property type="entry name" value="NuoC_fam"/>
    <property type="match status" value="1"/>
</dbReference>
<dbReference type="InterPro" id="IPR037232">
    <property type="entry name" value="NADH_quin_OxRdtase_su_C/D-like"/>
</dbReference>
<evidence type="ECO:0000256" key="12">
    <source>
        <dbReference type="ARBA" id="ARBA00023075"/>
    </source>
</evidence>
<evidence type="ECO:0000256" key="11">
    <source>
        <dbReference type="ARBA" id="ARBA00023027"/>
    </source>
</evidence>
<evidence type="ECO:0000256" key="16">
    <source>
        <dbReference type="SAM" id="MobiDB-lite"/>
    </source>
</evidence>
<dbReference type="PANTHER" id="PTHR10884">
    <property type="entry name" value="NADH DEHYDROGENASE UBIQUINONE IRON-SULFUR PROTEIN 3"/>
    <property type="match status" value="1"/>
</dbReference>
<dbReference type="InterPro" id="IPR010218">
    <property type="entry name" value="NADH_DH_suC"/>
</dbReference>
<dbReference type="Pfam" id="PF01261">
    <property type="entry name" value="AP_endonuc_2"/>
    <property type="match status" value="1"/>
</dbReference>
<dbReference type="OrthoDB" id="4214675at2759"/>
<evidence type="ECO:0000256" key="2">
    <source>
        <dbReference type="ARBA" id="ARBA00002968"/>
    </source>
</evidence>
<evidence type="ECO:0000259" key="18">
    <source>
        <dbReference type="Pfam" id="PF01261"/>
    </source>
</evidence>
<dbReference type="Gene3D" id="3.20.20.150">
    <property type="entry name" value="Divalent-metal-dependent TIM barrel enzymes"/>
    <property type="match status" value="1"/>
</dbReference>
<evidence type="ECO:0000256" key="1">
    <source>
        <dbReference type="ARBA" id="ARBA00000476"/>
    </source>
</evidence>
<dbReference type="HAMAP" id="MF_01357">
    <property type="entry name" value="NDH1_NuoC"/>
    <property type="match status" value="1"/>
</dbReference>
<comment type="similarity">
    <text evidence="5 15">Belongs to the complex I 30 kDa subunit family.</text>
</comment>
<dbReference type="Pfam" id="PF00329">
    <property type="entry name" value="Complex1_30kDa"/>
    <property type="match status" value="1"/>
</dbReference>
<dbReference type="PROSITE" id="PS00542">
    <property type="entry name" value="COMPLEX1_30K"/>
    <property type="match status" value="1"/>
</dbReference>
<dbReference type="SUPFAM" id="SSF51658">
    <property type="entry name" value="Xylose isomerase-like"/>
    <property type="match status" value="1"/>
</dbReference>
<dbReference type="FunFam" id="3.20.20.150:FF:000007">
    <property type="entry name" value="Hydroxypyruvate isomerase"/>
    <property type="match status" value="1"/>
</dbReference>
<feature type="domain" description="Xylose isomerase-like TIM barrel" evidence="18">
    <location>
        <begin position="21"/>
        <end position="253"/>
    </location>
</feature>
<dbReference type="Proteomes" id="UP000292052">
    <property type="component" value="Unassembled WGS sequence"/>
</dbReference>
<dbReference type="GO" id="GO:0016020">
    <property type="term" value="C:membrane"/>
    <property type="evidence" value="ECO:0007669"/>
    <property type="project" value="UniProtKB-ARBA"/>
</dbReference>
<comment type="catalytic activity">
    <reaction evidence="14">
        <text>a ubiquinone + NADH + 5 H(+)(in) = a ubiquinol + NAD(+) + 4 H(+)(out)</text>
        <dbReference type="Rhea" id="RHEA:29091"/>
        <dbReference type="Rhea" id="RHEA-COMP:9565"/>
        <dbReference type="Rhea" id="RHEA-COMP:9566"/>
        <dbReference type="ChEBI" id="CHEBI:15378"/>
        <dbReference type="ChEBI" id="CHEBI:16389"/>
        <dbReference type="ChEBI" id="CHEBI:17976"/>
        <dbReference type="ChEBI" id="CHEBI:57540"/>
        <dbReference type="ChEBI" id="CHEBI:57945"/>
        <dbReference type="EC" id="7.1.1.2"/>
    </reaction>
</comment>
<gene>
    <name evidence="19" type="ORF">BDFB_005549</name>
</gene>
<evidence type="ECO:0000256" key="3">
    <source>
        <dbReference type="ARBA" id="ARBA00004173"/>
    </source>
</evidence>
<evidence type="ECO:0000256" key="10">
    <source>
        <dbReference type="ARBA" id="ARBA00022967"/>
    </source>
</evidence>
<organism evidence="19 20">
    <name type="scientific">Asbolus verrucosus</name>
    <name type="common">Desert ironclad beetle</name>
    <dbReference type="NCBI Taxonomy" id="1661398"/>
    <lineage>
        <taxon>Eukaryota</taxon>
        <taxon>Metazoa</taxon>
        <taxon>Ecdysozoa</taxon>
        <taxon>Arthropoda</taxon>
        <taxon>Hexapoda</taxon>
        <taxon>Insecta</taxon>
        <taxon>Pterygota</taxon>
        <taxon>Neoptera</taxon>
        <taxon>Endopterygota</taxon>
        <taxon>Coleoptera</taxon>
        <taxon>Polyphaga</taxon>
        <taxon>Cucujiformia</taxon>
        <taxon>Tenebrionidae</taxon>
        <taxon>Pimeliinae</taxon>
        <taxon>Asbolus</taxon>
    </lineage>
</organism>
<keyword evidence="19" id="KW-0670">Pyruvate</keyword>
<comment type="catalytic activity">
    <reaction evidence="1">
        <text>3-hydroxypyruvate = 2-hydroxy-3-oxopropanoate</text>
        <dbReference type="Rhea" id="RHEA:11952"/>
        <dbReference type="ChEBI" id="CHEBI:17180"/>
        <dbReference type="ChEBI" id="CHEBI:57978"/>
        <dbReference type="EC" id="5.3.1.22"/>
    </reaction>
</comment>
<keyword evidence="10 15" id="KW-1278">Translocase</keyword>